<dbReference type="InterPro" id="IPR020991">
    <property type="entry name" value="Connector_podovirus"/>
</dbReference>
<evidence type="ECO:0000256" key="2">
    <source>
        <dbReference type="ARBA" id="ARBA00022612"/>
    </source>
</evidence>
<organism evidence="4 5">
    <name type="scientific">Aduncisulcus paluster</name>
    <dbReference type="NCBI Taxonomy" id="2918883"/>
    <lineage>
        <taxon>Eukaryota</taxon>
        <taxon>Metamonada</taxon>
        <taxon>Carpediemonas-like organisms</taxon>
        <taxon>Aduncisulcus</taxon>
    </lineage>
</organism>
<feature type="non-terminal residue" evidence="4">
    <location>
        <position position="106"/>
    </location>
</feature>
<keyword evidence="3" id="KW-0231">Viral genome packaging</keyword>
<evidence type="ECO:0000256" key="1">
    <source>
        <dbReference type="ARBA" id="ARBA00004328"/>
    </source>
</evidence>
<comment type="caution">
    <text evidence="4">The sequence shown here is derived from an EMBL/GenBank/DDBJ whole genome shotgun (WGS) entry which is preliminary data.</text>
</comment>
<proteinExistence type="predicted"/>
<sequence length="106" mass="12286">AEEVKIRDQRNMRILAPVIIRLLVEYKSRVIERSFFILLRGGYFDQLPPGLEGQEFEIEHISSVLKADKYNDIEAAWSLIMRAFEVAKMGKPEVLDNFDFDAIIKA</sequence>
<dbReference type="Proteomes" id="UP001057375">
    <property type="component" value="Unassembled WGS sequence"/>
</dbReference>
<protein>
    <submittedName>
        <fullName evidence="4">Head-to-tail connector protein, podovirus-type like protein</fullName>
    </submittedName>
</protein>
<name>A0ABQ5KJ55_9EUKA</name>
<evidence type="ECO:0000256" key="3">
    <source>
        <dbReference type="ARBA" id="ARBA00023219"/>
    </source>
</evidence>
<evidence type="ECO:0000313" key="5">
    <source>
        <dbReference type="Proteomes" id="UP001057375"/>
    </source>
</evidence>
<keyword evidence="2" id="KW-1188">Viral release from host cell</keyword>
<comment type="subcellular location">
    <subcellularLocation>
        <location evidence="1">Virion</location>
    </subcellularLocation>
</comment>
<keyword evidence="5" id="KW-1185">Reference proteome</keyword>
<reference evidence="4" key="1">
    <citation type="submission" date="2022-03" db="EMBL/GenBank/DDBJ databases">
        <title>Draft genome sequence of Aduncisulcus paluster, a free-living microaerophilic Fornicata.</title>
        <authorList>
            <person name="Yuyama I."/>
            <person name="Kume K."/>
            <person name="Tamura T."/>
            <person name="Inagaki Y."/>
            <person name="Hashimoto T."/>
        </authorList>
    </citation>
    <scope>NUCLEOTIDE SEQUENCE</scope>
    <source>
        <strain evidence="4">NY0171</strain>
    </source>
</reference>
<accession>A0ABQ5KJ55</accession>
<evidence type="ECO:0000313" key="4">
    <source>
        <dbReference type="EMBL" id="GKT30970.1"/>
    </source>
</evidence>
<gene>
    <name evidence="4" type="ORF">ADUPG1_005706</name>
</gene>
<dbReference type="EMBL" id="BQXS01009220">
    <property type="protein sequence ID" value="GKT30970.1"/>
    <property type="molecule type" value="Genomic_DNA"/>
</dbReference>
<feature type="non-terminal residue" evidence="4">
    <location>
        <position position="1"/>
    </location>
</feature>
<dbReference type="Pfam" id="PF12236">
    <property type="entry name" value="Head-tail_con"/>
    <property type="match status" value="1"/>
</dbReference>